<organism evidence="9 10">
    <name type="scientific">Aminipila butyrica</name>
    <dbReference type="NCBI Taxonomy" id="433296"/>
    <lineage>
        <taxon>Bacteria</taxon>
        <taxon>Bacillati</taxon>
        <taxon>Bacillota</taxon>
        <taxon>Clostridia</taxon>
        <taxon>Peptostreptococcales</taxon>
        <taxon>Anaerovoracaceae</taxon>
        <taxon>Aminipila</taxon>
    </lineage>
</organism>
<dbReference type="InterPro" id="IPR050157">
    <property type="entry name" value="PSI_iron-sulfur_center"/>
</dbReference>
<dbReference type="PROSITE" id="PS51379">
    <property type="entry name" value="4FE4S_FER_2"/>
    <property type="match status" value="2"/>
</dbReference>
<dbReference type="InterPro" id="IPR019575">
    <property type="entry name" value="Nuop51_4Fe4S-bd"/>
</dbReference>
<dbReference type="Pfam" id="PF13237">
    <property type="entry name" value="Fer4_10"/>
    <property type="match status" value="1"/>
</dbReference>
<protein>
    <recommendedName>
        <fullName evidence="3">Ferredoxin</fullName>
    </recommendedName>
</protein>
<feature type="domain" description="4Fe-4S ferredoxin-type" evidence="8">
    <location>
        <begin position="159"/>
        <end position="188"/>
    </location>
</feature>
<evidence type="ECO:0000256" key="3">
    <source>
        <dbReference type="ARBA" id="ARBA00013529"/>
    </source>
</evidence>
<gene>
    <name evidence="9" type="ORF">Ami103574_04955</name>
</gene>
<dbReference type="PANTHER" id="PTHR24960:SF79">
    <property type="entry name" value="PHOTOSYSTEM I IRON-SULFUR CENTER"/>
    <property type="match status" value="1"/>
</dbReference>
<evidence type="ECO:0000256" key="2">
    <source>
        <dbReference type="ARBA" id="ARBA00003532"/>
    </source>
</evidence>
<dbReference type="InterPro" id="IPR037207">
    <property type="entry name" value="Nuop51_4Fe4S-bd_sf"/>
</dbReference>
<evidence type="ECO:0000256" key="6">
    <source>
        <dbReference type="ARBA" id="ARBA00023004"/>
    </source>
</evidence>
<keyword evidence="4" id="KW-0004">4Fe-4S</keyword>
<keyword evidence="5" id="KW-0479">Metal-binding</keyword>
<dbReference type="KEGG" id="abut:Ami103574_04955"/>
<dbReference type="GO" id="GO:0046872">
    <property type="term" value="F:metal ion binding"/>
    <property type="evidence" value="ECO:0007669"/>
    <property type="project" value="UniProtKB-KW"/>
</dbReference>
<dbReference type="GO" id="GO:0051539">
    <property type="term" value="F:4 iron, 4 sulfur cluster binding"/>
    <property type="evidence" value="ECO:0007669"/>
    <property type="project" value="UniProtKB-KW"/>
</dbReference>
<keyword evidence="10" id="KW-1185">Reference proteome</keyword>
<keyword evidence="7" id="KW-0411">Iron-sulfur</keyword>
<dbReference type="EMBL" id="CP048649">
    <property type="protein sequence ID" value="QIB68708.1"/>
    <property type="molecule type" value="Genomic_DNA"/>
</dbReference>
<evidence type="ECO:0000313" key="10">
    <source>
        <dbReference type="Proteomes" id="UP000466848"/>
    </source>
</evidence>
<dbReference type="PANTHER" id="PTHR24960">
    <property type="entry name" value="PHOTOSYSTEM I IRON-SULFUR CENTER-RELATED"/>
    <property type="match status" value="1"/>
</dbReference>
<dbReference type="Pfam" id="PF10589">
    <property type="entry name" value="NADH_4Fe-4S"/>
    <property type="match status" value="1"/>
</dbReference>
<dbReference type="Gene3D" id="1.20.1440.230">
    <property type="entry name" value="NADH-ubiquinone oxidoreductase 51kDa subunit, iron-sulphur binding domain"/>
    <property type="match status" value="1"/>
</dbReference>
<name>A0A858BUE8_9FIRM</name>
<evidence type="ECO:0000259" key="8">
    <source>
        <dbReference type="PROSITE" id="PS51379"/>
    </source>
</evidence>
<proteinExistence type="predicted"/>
<dbReference type="InterPro" id="IPR017900">
    <property type="entry name" value="4Fe4S_Fe_S_CS"/>
</dbReference>
<dbReference type="PROSITE" id="PS00198">
    <property type="entry name" value="4FE4S_FER_1"/>
    <property type="match status" value="2"/>
</dbReference>
<evidence type="ECO:0000256" key="4">
    <source>
        <dbReference type="ARBA" id="ARBA00022485"/>
    </source>
</evidence>
<dbReference type="RefSeq" id="WP_163065571.1">
    <property type="nucleotide sequence ID" value="NZ_CP048649.1"/>
</dbReference>
<dbReference type="AlphaFoldDB" id="A0A858BUE8"/>
<evidence type="ECO:0000313" key="9">
    <source>
        <dbReference type="EMBL" id="QIB68708.1"/>
    </source>
</evidence>
<evidence type="ECO:0000256" key="5">
    <source>
        <dbReference type="ARBA" id="ARBA00022723"/>
    </source>
</evidence>
<evidence type="ECO:0000256" key="1">
    <source>
        <dbReference type="ARBA" id="ARBA00001966"/>
    </source>
</evidence>
<accession>A0A858BUE8</accession>
<comment type="function">
    <text evidence="2">Ferredoxins are iron-sulfur proteins that transfer electrons in a wide variety of metabolic reactions.</text>
</comment>
<dbReference type="SMART" id="SM00928">
    <property type="entry name" value="NADH_4Fe-4S"/>
    <property type="match status" value="1"/>
</dbReference>
<keyword evidence="6" id="KW-0408">Iron</keyword>
<dbReference type="InterPro" id="IPR017896">
    <property type="entry name" value="4Fe4S_Fe-S-bd"/>
</dbReference>
<sequence>MRGKICEAGSSALCEWNDVDFDDRSACVVEYSRQLMDQVRRESCGKDVFCREGTWQVSALIGAVAKGEIEGDEGALIRELLGLISENAGCDMSSYAAAHCLVLMDQYSEEWDRHLRRRRCTNLICKPSYTLYIAPELCNGCENCIRVCPLRAIAGEKGFIHIIDTGICDKCGKCIEVCPKGAVKKSSVAGFPPKVPAEPVPVGSFGEVDVGDGAIRRRRRRRE</sequence>
<comment type="cofactor">
    <cofactor evidence="1">
        <name>[4Fe-4S] cluster</name>
        <dbReference type="ChEBI" id="CHEBI:49883"/>
    </cofactor>
</comment>
<evidence type="ECO:0000256" key="7">
    <source>
        <dbReference type="ARBA" id="ARBA00023014"/>
    </source>
</evidence>
<dbReference type="Gene3D" id="3.30.70.20">
    <property type="match status" value="1"/>
</dbReference>
<feature type="domain" description="4Fe-4S ferredoxin-type" evidence="8">
    <location>
        <begin position="129"/>
        <end position="158"/>
    </location>
</feature>
<dbReference type="Proteomes" id="UP000466848">
    <property type="component" value="Chromosome"/>
</dbReference>
<dbReference type="SUPFAM" id="SSF140490">
    <property type="entry name" value="Nqo1C-terminal domain-like"/>
    <property type="match status" value="1"/>
</dbReference>
<reference evidence="9 10" key="1">
    <citation type="submission" date="2020-02" db="EMBL/GenBank/DDBJ databases">
        <authorList>
            <person name="Kim Y.B."/>
            <person name="Roh S.W."/>
        </authorList>
    </citation>
    <scope>NUCLEOTIDE SEQUENCE [LARGE SCALE GENOMIC DNA]</scope>
    <source>
        <strain evidence="9 10">DSM 103574</strain>
    </source>
</reference>
<dbReference type="SUPFAM" id="SSF54862">
    <property type="entry name" value="4Fe-4S ferredoxins"/>
    <property type="match status" value="1"/>
</dbReference>